<dbReference type="Pfam" id="PF00015">
    <property type="entry name" value="MCPsignal"/>
    <property type="match status" value="1"/>
</dbReference>
<proteinExistence type="inferred from homology"/>
<protein>
    <submittedName>
        <fullName evidence="12">Methyl-accepting chemotaxis protein</fullName>
    </submittedName>
</protein>
<keyword evidence="6 8" id="KW-0807">Transducer</keyword>
<dbReference type="PROSITE" id="PS50111">
    <property type="entry name" value="CHEMOTAXIS_TRANSDUC_2"/>
    <property type="match status" value="1"/>
</dbReference>
<gene>
    <name evidence="12" type="ORF">SAMN06265827_11643</name>
</gene>
<evidence type="ECO:0000256" key="7">
    <source>
        <dbReference type="ARBA" id="ARBA00029447"/>
    </source>
</evidence>
<dbReference type="RefSeq" id="WP_097018236.1">
    <property type="nucleotide sequence ID" value="NZ_OBDZ01000016.1"/>
</dbReference>
<keyword evidence="13" id="KW-1185">Reference proteome</keyword>
<reference evidence="13" key="1">
    <citation type="submission" date="2017-09" db="EMBL/GenBank/DDBJ databases">
        <authorList>
            <person name="Varghese N."/>
            <person name="Submissions S."/>
        </authorList>
    </citation>
    <scope>NUCLEOTIDE SEQUENCE [LARGE SCALE GENOMIC DNA]</scope>
    <source>
        <strain evidence="13">MSL47</strain>
    </source>
</reference>
<dbReference type="InterPro" id="IPR029151">
    <property type="entry name" value="Sensor-like_sf"/>
</dbReference>
<evidence type="ECO:0000256" key="3">
    <source>
        <dbReference type="ARBA" id="ARBA00022692"/>
    </source>
</evidence>
<dbReference type="GO" id="GO:0004888">
    <property type="term" value="F:transmembrane signaling receptor activity"/>
    <property type="evidence" value="ECO:0007669"/>
    <property type="project" value="InterPro"/>
</dbReference>
<dbReference type="InterPro" id="IPR003660">
    <property type="entry name" value="HAMP_dom"/>
</dbReference>
<dbReference type="GO" id="GO:0006935">
    <property type="term" value="P:chemotaxis"/>
    <property type="evidence" value="ECO:0007669"/>
    <property type="project" value="InterPro"/>
</dbReference>
<keyword evidence="3 9" id="KW-0812">Transmembrane</keyword>
<evidence type="ECO:0000256" key="5">
    <source>
        <dbReference type="ARBA" id="ARBA00023136"/>
    </source>
</evidence>
<feature type="domain" description="HAMP" evidence="11">
    <location>
        <begin position="205"/>
        <end position="257"/>
    </location>
</feature>
<evidence type="ECO:0000256" key="8">
    <source>
        <dbReference type="PROSITE-ProRule" id="PRU00284"/>
    </source>
</evidence>
<dbReference type="STRING" id="1413210.U472_04040"/>
<dbReference type="InterPro" id="IPR004089">
    <property type="entry name" value="MCPsignal_dom"/>
</dbReference>
<dbReference type="SMART" id="SM00283">
    <property type="entry name" value="MA"/>
    <property type="match status" value="1"/>
</dbReference>
<accession>A0A285HD14</accession>
<evidence type="ECO:0000256" key="9">
    <source>
        <dbReference type="SAM" id="Phobius"/>
    </source>
</evidence>
<name>A0A285HD14_9FIRM</name>
<dbReference type="PANTHER" id="PTHR32089">
    <property type="entry name" value="METHYL-ACCEPTING CHEMOTAXIS PROTEIN MCPB"/>
    <property type="match status" value="1"/>
</dbReference>
<organism evidence="12 13">
    <name type="scientific">Orenia metallireducens</name>
    <dbReference type="NCBI Taxonomy" id="1413210"/>
    <lineage>
        <taxon>Bacteria</taxon>
        <taxon>Bacillati</taxon>
        <taxon>Bacillota</taxon>
        <taxon>Clostridia</taxon>
        <taxon>Halanaerobiales</taxon>
        <taxon>Halobacteroidaceae</taxon>
        <taxon>Orenia</taxon>
    </lineage>
</organism>
<dbReference type="AlphaFoldDB" id="A0A285HD14"/>
<dbReference type="Proteomes" id="UP000219573">
    <property type="component" value="Unassembled WGS sequence"/>
</dbReference>
<sequence length="520" mass="57444">MLKQISLKFKLNFIVGLSMLILAIAVLVGVDMVVSKQVSVQFVKRELKMAYEILDVKYPGKWHKEGKNLYKGDLLINDNNEVVDYIAKMTGGTVTVFADNLRVATNVKKEDGSRAVKTEVSKKVAAQVLKDGTNYYGKAEVVGNSYYTAYTPIYDSQGEIIGIWYIGAPNHLVNPVIKRIFWWIFGIFIISQIIIQSLLIIPFNKLLFNPLDQVITMTKKIANGDLRVKLNVDREDEIGQLLDSVNKMSHSLKEIVSEILEDIEHLSAYSQELYAVAEEGDATIDITHSNLEKINAGIEQMSASSQEVSGLAQKASTQTDIGNENITNAVNNIKEINSSVHKSVEVIGDLEKKSKEIGQIVELITNIADQTNLLALNAAIEAARAGEYGQGFAVVADEIRELAEETAKATDEIVTIVKETQDKSKVGLEVVKEVEAKAEKGKTVIEETGNIFALIRNLVDNTANQISQATVVTEQLAVNSDEVIGASRNVAHMSNEMTNSAQELSDMAQKLQLMMKRFQF</sequence>
<feature type="transmembrane region" description="Helical" evidence="9">
    <location>
        <begin position="180"/>
        <end position="201"/>
    </location>
</feature>
<evidence type="ECO:0000259" key="10">
    <source>
        <dbReference type="PROSITE" id="PS50111"/>
    </source>
</evidence>
<dbReference type="PRINTS" id="PR00260">
    <property type="entry name" value="CHEMTRNSDUCR"/>
</dbReference>
<dbReference type="OrthoDB" id="9814363at2"/>
<dbReference type="SMART" id="SM00304">
    <property type="entry name" value="HAMP"/>
    <property type="match status" value="1"/>
</dbReference>
<dbReference type="SUPFAM" id="SSF58104">
    <property type="entry name" value="Methyl-accepting chemotaxis protein (MCP) signaling domain"/>
    <property type="match status" value="1"/>
</dbReference>
<evidence type="ECO:0000256" key="4">
    <source>
        <dbReference type="ARBA" id="ARBA00022989"/>
    </source>
</evidence>
<comment type="subcellular location">
    <subcellularLocation>
        <location evidence="1">Cell membrane</location>
        <topology evidence="1">Multi-pass membrane protein</topology>
    </subcellularLocation>
</comment>
<dbReference type="InterPro" id="IPR033463">
    <property type="entry name" value="sCache_3"/>
</dbReference>
<comment type="similarity">
    <text evidence="7">Belongs to the methyl-accepting chemotaxis (MCP) protein family.</text>
</comment>
<keyword evidence="4 9" id="KW-1133">Transmembrane helix</keyword>
<keyword evidence="5 9" id="KW-0472">Membrane</keyword>
<dbReference type="EMBL" id="OBDZ01000016">
    <property type="protein sequence ID" value="SNY32551.1"/>
    <property type="molecule type" value="Genomic_DNA"/>
</dbReference>
<dbReference type="GO" id="GO:0005886">
    <property type="term" value="C:plasma membrane"/>
    <property type="evidence" value="ECO:0007669"/>
    <property type="project" value="UniProtKB-SubCell"/>
</dbReference>
<feature type="domain" description="Methyl-accepting transducer" evidence="10">
    <location>
        <begin position="255"/>
        <end position="491"/>
    </location>
</feature>
<dbReference type="SUPFAM" id="SSF103190">
    <property type="entry name" value="Sensory domain-like"/>
    <property type="match status" value="1"/>
</dbReference>
<dbReference type="InterPro" id="IPR004090">
    <property type="entry name" value="Chemotax_Me-accpt_rcpt"/>
</dbReference>
<dbReference type="Pfam" id="PF00672">
    <property type="entry name" value="HAMP"/>
    <property type="match status" value="1"/>
</dbReference>
<evidence type="ECO:0000256" key="6">
    <source>
        <dbReference type="ARBA" id="ARBA00023224"/>
    </source>
</evidence>
<evidence type="ECO:0000313" key="12">
    <source>
        <dbReference type="EMBL" id="SNY32551.1"/>
    </source>
</evidence>
<keyword evidence="2" id="KW-1003">Cell membrane</keyword>
<evidence type="ECO:0000256" key="2">
    <source>
        <dbReference type="ARBA" id="ARBA00022475"/>
    </source>
</evidence>
<dbReference type="PROSITE" id="PS50885">
    <property type="entry name" value="HAMP"/>
    <property type="match status" value="1"/>
</dbReference>
<evidence type="ECO:0000259" key="11">
    <source>
        <dbReference type="PROSITE" id="PS50885"/>
    </source>
</evidence>
<dbReference type="Pfam" id="PF17202">
    <property type="entry name" value="sCache_3_3"/>
    <property type="match status" value="1"/>
</dbReference>
<dbReference type="CDD" id="cd06225">
    <property type="entry name" value="HAMP"/>
    <property type="match status" value="1"/>
</dbReference>
<dbReference type="CDD" id="cd11386">
    <property type="entry name" value="MCP_signal"/>
    <property type="match status" value="1"/>
</dbReference>
<dbReference type="GO" id="GO:0007165">
    <property type="term" value="P:signal transduction"/>
    <property type="evidence" value="ECO:0007669"/>
    <property type="project" value="UniProtKB-KW"/>
</dbReference>
<evidence type="ECO:0000256" key="1">
    <source>
        <dbReference type="ARBA" id="ARBA00004651"/>
    </source>
</evidence>
<dbReference type="PANTHER" id="PTHR32089:SF112">
    <property type="entry name" value="LYSOZYME-LIKE PROTEIN-RELATED"/>
    <property type="match status" value="1"/>
</dbReference>
<feature type="transmembrane region" description="Helical" evidence="9">
    <location>
        <begin position="12"/>
        <end position="34"/>
    </location>
</feature>
<evidence type="ECO:0000313" key="13">
    <source>
        <dbReference type="Proteomes" id="UP000219573"/>
    </source>
</evidence>
<dbReference type="Gene3D" id="1.10.287.950">
    <property type="entry name" value="Methyl-accepting chemotaxis protein"/>
    <property type="match status" value="1"/>
</dbReference>